<dbReference type="InterPro" id="IPR001881">
    <property type="entry name" value="EGF-like_Ca-bd_dom"/>
</dbReference>
<dbReference type="FunFam" id="2.10.25.10:FF:000118">
    <property type="entry name" value="protein delta homolog 2"/>
    <property type="match status" value="1"/>
</dbReference>
<feature type="domain" description="EGF-like" evidence="17">
    <location>
        <begin position="208"/>
        <end position="245"/>
    </location>
</feature>
<evidence type="ECO:0000256" key="15">
    <source>
        <dbReference type="SAM" id="Phobius"/>
    </source>
</evidence>
<feature type="disulfide bond" evidence="14">
    <location>
        <begin position="115"/>
        <end position="124"/>
    </location>
</feature>
<dbReference type="FunFam" id="2.10.25.10:FF:000066">
    <property type="entry name" value="FAT atypical cadherin 4"/>
    <property type="match status" value="1"/>
</dbReference>
<dbReference type="PROSITE" id="PS00010">
    <property type="entry name" value="ASX_HYDROXYL"/>
    <property type="match status" value="1"/>
</dbReference>
<feature type="signal peptide" evidence="16">
    <location>
        <begin position="1"/>
        <end position="23"/>
    </location>
</feature>
<evidence type="ECO:0000256" key="6">
    <source>
        <dbReference type="ARBA" id="ARBA00022729"/>
    </source>
</evidence>
<reference evidence="18" key="1">
    <citation type="submission" date="2025-08" db="UniProtKB">
        <authorList>
            <consortium name="Ensembl"/>
        </authorList>
    </citation>
    <scope>IDENTIFICATION</scope>
</reference>
<evidence type="ECO:0000256" key="9">
    <source>
        <dbReference type="ARBA" id="ARBA00023136"/>
    </source>
</evidence>
<dbReference type="AlphaFoldDB" id="A0A8C9AKT2"/>
<evidence type="ECO:0000256" key="4">
    <source>
        <dbReference type="ARBA" id="ARBA00022536"/>
    </source>
</evidence>
<dbReference type="Gene3D" id="2.10.25.10">
    <property type="entry name" value="Laminin"/>
    <property type="match status" value="5"/>
</dbReference>
<keyword evidence="11" id="KW-0325">Glycoprotein</keyword>
<evidence type="ECO:0000256" key="11">
    <source>
        <dbReference type="ARBA" id="ARBA00023180"/>
    </source>
</evidence>
<gene>
    <name evidence="18" type="primary">DLK1</name>
</gene>
<dbReference type="InterPro" id="IPR051022">
    <property type="entry name" value="Notch_Cell-Fate_Det"/>
</dbReference>
<evidence type="ECO:0000256" key="1">
    <source>
        <dbReference type="ARBA" id="ARBA00004479"/>
    </source>
</evidence>
<dbReference type="GO" id="GO:0005886">
    <property type="term" value="C:plasma membrane"/>
    <property type="evidence" value="ECO:0007669"/>
    <property type="project" value="TreeGrafter"/>
</dbReference>
<evidence type="ECO:0000256" key="12">
    <source>
        <dbReference type="ARBA" id="ARBA00061973"/>
    </source>
</evidence>
<dbReference type="FunFam" id="2.10.25.10:FF:000018">
    <property type="entry name" value="Delta-like 1"/>
    <property type="match status" value="1"/>
</dbReference>
<feature type="domain" description="EGF-like" evidence="17">
    <location>
        <begin position="127"/>
        <end position="168"/>
    </location>
</feature>
<keyword evidence="19" id="KW-1185">Reference proteome</keyword>
<proteinExistence type="predicted"/>
<evidence type="ECO:0000256" key="14">
    <source>
        <dbReference type="PROSITE-ProRule" id="PRU00076"/>
    </source>
</evidence>
<dbReference type="GO" id="GO:0032991">
    <property type="term" value="C:protein-containing complex"/>
    <property type="evidence" value="ECO:0007669"/>
    <property type="project" value="TreeGrafter"/>
</dbReference>
<evidence type="ECO:0000256" key="7">
    <source>
        <dbReference type="ARBA" id="ARBA00022737"/>
    </source>
</evidence>
<keyword evidence="7" id="KW-0677">Repeat</keyword>
<dbReference type="Ensembl" id="ENSPSMT00000039279.1">
    <property type="protein sequence ID" value="ENSPSMP00000034067.1"/>
    <property type="gene ID" value="ENSPSMG00000023496.1"/>
</dbReference>
<dbReference type="PROSITE" id="PS00022">
    <property type="entry name" value="EGF_1"/>
    <property type="match status" value="4"/>
</dbReference>
<dbReference type="GO" id="GO:0007157">
    <property type="term" value="P:heterophilic cell-cell adhesion via plasma membrane cell adhesion molecules"/>
    <property type="evidence" value="ECO:0007669"/>
    <property type="project" value="TreeGrafter"/>
</dbReference>
<dbReference type="Pfam" id="PF12661">
    <property type="entry name" value="hEGF"/>
    <property type="match status" value="2"/>
</dbReference>
<dbReference type="PROSITE" id="PS50026">
    <property type="entry name" value="EGF_3"/>
    <property type="match status" value="5"/>
</dbReference>
<evidence type="ECO:0000313" key="18">
    <source>
        <dbReference type="Ensembl" id="ENSPSMP00000034067.1"/>
    </source>
</evidence>
<feature type="domain" description="EGF-like" evidence="17">
    <location>
        <begin position="88"/>
        <end position="125"/>
    </location>
</feature>
<evidence type="ECO:0000256" key="13">
    <source>
        <dbReference type="ARBA" id="ARBA00072386"/>
    </source>
</evidence>
<evidence type="ECO:0000259" key="17">
    <source>
        <dbReference type="PROSITE" id="PS50026"/>
    </source>
</evidence>
<dbReference type="PANTHER" id="PTHR24049">
    <property type="entry name" value="CRUMBS FAMILY MEMBER"/>
    <property type="match status" value="1"/>
</dbReference>
<dbReference type="Pfam" id="PF21700">
    <property type="entry name" value="EGF_DL_JAG"/>
    <property type="match status" value="1"/>
</dbReference>
<evidence type="ECO:0000256" key="10">
    <source>
        <dbReference type="ARBA" id="ARBA00023157"/>
    </source>
</evidence>
<feature type="disulfide bond" evidence="14">
    <location>
        <begin position="158"/>
        <end position="167"/>
    </location>
</feature>
<evidence type="ECO:0000256" key="16">
    <source>
        <dbReference type="SAM" id="SignalP"/>
    </source>
</evidence>
<dbReference type="InterPro" id="IPR000742">
    <property type="entry name" value="EGF"/>
</dbReference>
<keyword evidence="3" id="KW-0963">Cytoplasm</keyword>
<dbReference type="InterPro" id="IPR013032">
    <property type="entry name" value="EGF-like_CS"/>
</dbReference>
<dbReference type="FunFam" id="2.10.25.10:FF:000321">
    <property type="entry name" value="Protein delta homolog 1"/>
    <property type="match status" value="1"/>
</dbReference>
<comment type="subunit">
    <text evidence="12">Monomer. Interacts with SH3RF2.</text>
</comment>
<keyword evidence="9 15" id="KW-0472">Membrane</keyword>
<evidence type="ECO:0000256" key="2">
    <source>
        <dbReference type="ARBA" id="ARBA00004496"/>
    </source>
</evidence>
<dbReference type="PROSITE" id="PS01186">
    <property type="entry name" value="EGF_2"/>
    <property type="match status" value="4"/>
</dbReference>
<dbReference type="Proteomes" id="UP000694414">
    <property type="component" value="Unplaced"/>
</dbReference>
<dbReference type="SMART" id="SM00181">
    <property type="entry name" value="EGF"/>
    <property type="match status" value="6"/>
</dbReference>
<feature type="disulfide bond" evidence="14">
    <location>
        <begin position="235"/>
        <end position="244"/>
    </location>
</feature>
<accession>A0A8C9AKT2</accession>
<feature type="chain" id="PRO_5034613252" description="Protein delta homolog 1" evidence="16">
    <location>
        <begin position="24"/>
        <end position="382"/>
    </location>
</feature>
<dbReference type="GeneTree" id="ENSGT00940000154225"/>
<dbReference type="SMART" id="SM00179">
    <property type="entry name" value="EGF_CA"/>
    <property type="match status" value="4"/>
</dbReference>
<dbReference type="CDD" id="cd00054">
    <property type="entry name" value="EGF_CA"/>
    <property type="match status" value="2"/>
</dbReference>
<dbReference type="GO" id="GO:0045197">
    <property type="term" value="P:establishment or maintenance of epithelial cell apical/basal polarity"/>
    <property type="evidence" value="ECO:0007669"/>
    <property type="project" value="TreeGrafter"/>
</dbReference>
<feature type="disulfide bond" evidence="14">
    <location>
        <begin position="45"/>
        <end position="54"/>
    </location>
</feature>
<dbReference type="PANTHER" id="PTHR24049:SF42">
    <property type="entry name" value="DELTA LIKE NON-CANONICAL NOTCH LIGAND 1"/>
    <property type="match status" value="1"/>
</dbReference>
<comment type="subcellular location">
    <subcellularLocation>
        <location evidence="2">Cytoplasm</location>
    </subcellularLocation>
    <subcellularLocation>
        <location evidence="1">Membrane</location>
        <topology evidence="1">Single-pass type I membrane protein</topology>
    </subcellularLocation>
</comment>
<keyword evidence="5 15" id="KW-0812">Transmembrane</keyword>
<dbReference type="GO" id="GO:0005509">
    <property type="term" value="F:calcium ion binding"/>
    <property type="evidence" value="ECO:0007669"/>
    <property type="project" value="InterPro"/>
</dbReference>
<protein>
    <recommendedName>
        <fullName evidence="13">Protein delta homolog 1</fullName>
    </recommendedName>
</protein>
<keyword evidence="4 14" id="KW-0245">EGF-like domain</keyword>
<evidence type="ECO:0000313" key="19">
    <source>
        <dbReference type="Proteomes" id="UP000694414"/>
    </source>
</evidence>
<keyword evidence="8 15" id="KW-1133">Transmembrane helix</keyword>
<organism evidence="18 19">
    <name type="scientific">Prolemur simus</name>
    <name type="common">Greater bamboo lemur</name>
    <name type="synonym">Hapalemur simus</name>
    <dbReference type="NCBI Taxonomy" id="1328070"/>
    <lineage>
        <taxon>Eukaryota</taxon>
        <taxon>Metazoa</taxon>
        <taxon>Chordata</taxon>
        <taxon>Craniata</taxon>
        <taxon>Vertebrata</taxon>
        <taxon>Euteleostomi</taxon>
        <taxon>Mammalia</taxon>
        <taxon>Eutheria</taxon>
        <taxon>Euarchontoglires</taxon>
        <taxon>Primates</taxon>
        <taxon>Strepsirrhini</taxon>
        <taxon>Lemuriformes</taxon>
        <taxon>Lemuridae</taxon>
        <taxon>Prolemur</taxon>
    </lineage>
</organism>
<feature type="domain" description="EGF-like" evidence="17">
    <location>
        <begin position="170"/>
        <end position="206"/>
    </location>
</feature>
<feature type="domain" description="EGF-like" evidence="17">
    <location>
        <begin position="22"/>
        <end position="55"/>
    </location>
</feature>
<comment type="caution">
    <text evidence="14">Lacks conserved residue(s) required for the propagation of feature annotation.</text>
</comment>
<dbReference type="Pfam" id="PF00008">
    <property type="entry name" value="EGF"/>
    <property type="match status" value="2"/>
</dbReference>
<sequence length="382" mass="41236">MTGTEALLPVLLLLLAFGHGTHGGECPLTCDPTHGTCVDDNICRCRPGWQGALCDQCMTSPGCVYGICEEPWQCLCSEGWGGEFCDIDMRPCNLMPCANNGTCVNREGGQYECFCTLGFAGPTCERDYGPCAIEGSPCKNQGACVDDDGEANFPSCRCRPGFSGNFCEIVVNSCIPNPCKNDGVCTDIGGDFRCRCPTGFVDKTCSQAVNNCGGIPCLNGGTCSQHSQVSYECVCTPEFTGPSCVKKRALGPKQDTRLPANYGLTYRVTPGVHEVPVGPPEYHILKVSVKEVKKNTPLLTEGQAVCFTILGVITSLVLLGTLGIVFLNKCEGWASVLRRAFRLRRNNVLLHYQSGEDLAVNIIFPEKIDMTTLTRETMEEAI</sequence>
<feature type="disulfide bond" evidence="14">
    <location>
        <begin position="196"/>
        <end position="205"/>
    </location>
</feature>
<dbReference type="InterPro" id="IPR000152">
    <property type="entry name" value="EGF-type_Asp/Asn_hydroxyl_site"/>
</dbReference>
<dbReference type="GO" id="GO:0005737">
    <property type="term" value="C:cytoplasm"/>
    <property type="evidence" value="ECO:0007669"/>
    <property type="project" value="UniProtKB-SubCell"/>
</dbReference>
<reference evidence="18" key="2">
    <citation type="submission" date="2025-09" db="UniProtKB">
        <authorList>
            <consortium name="Ensembl"/>
        </authorList>
    </citation>
    <scope>IDENTIFICATION</scope>
</reference>
<keyword evidence="10 14" id="KW-1015">Disulfide bond</keyword>
<name>A0A8C9AKT2_PROSS</name>
<dbReference type="SUPFAM" id="SSF57196">
    <property type="entry name" value="EGF/Laminin"/>
    <property type="match status" value="4"/>
</dbReference>
<evidence type="ECO:0000256" key="8">
    <source>
        <dbReference type="ARBA" id="ARBA00022989"/>
    </source>
</evidence>
<evidence type="ECO:0000256" key="3">
    <source>
        <dbReference type="ARBA" id="ARBA00022490"/>
    </source>
</evidence>
<evidence type="ECO:0000256" key="5">
    <source>
        <dbReference type="ARBA" id="ARBA00022692"/>
    </source>
</evidence>
<dbReference type="GO" id="GO:0045746">
    <property type="term" value="P:negative regulation of Notch signaling pathway"/>
    <property type="evidence" value="ECO:0007669"/>
    <property type="project" value="Ensembl"/>
</dbReference>
<keyword evidence="6 16" id="KW-0732">Signal</keyword>
<feature type="transmembrane region" description="Helical" evidence="15">
    <location>
        <begin position="307"/>
        <end position="328"/>
    </location>
</feature>
<dbReference type="GO" id="GO:0005615">
    <property type="term" value="C:extracellular space"/>
    <property type="evidence" value="ECO:0007669"/>
    <property type="project" value="Ensembl"/>
</dbReference>